<dbReference type="GO" id="GO:0008104">
    <property type="term" value="P:intracellular protein localization"/>
    <property type="evidence" value="ECO:0007669"/>
    <property type="project" value="TreeGrafter"/>
</dbReference>
<dbReference type="Pfam" id="PF14778">
    <property type="entry name" value="ODR4-like"/>
    <property type="match status" value="1"/>
</dbReference>
<protein>
    <recommendedName>
        <fullName evidence="9">Protein odr-4 homolog</fullName>
    </recommendedName>
</protein>
<keyword evidence="4 6" id="KW-1133">Transmembrane helix</keyword>
<evidence type="ECO:0000256" key="4">
    <source>
        <dbReference type="ARBA" id="ARBA00022989"/>
    </source>
</evidence>
<dbReference type="AlphaFoldDB" id="A0AAN8XPE9"/>
<dbReference type="GO" id="GO:0012505">
    <property type="term" value="C:endomembrane system"/>
    <property type="evidence" value="ECO:0007669"/>
    <property type="project" value="TreeGrafter"/>
</dbReference>
<evidence type="ECO:0008006" key="9">
    <source>
        <dbReference type="Google" id="ProtNLM"/>
    </source>
</evidence>
<gene>
    <name evidence="7" type="ORF">RUM43_000692</name>
</gene>
<evidence type="ECO:0000256" key="2">
    <source>
        <dbReference type="ARBA" id="ARBA00010131"/>
    </source>
</evidence>
<sequence length="437" mass="49373">MGRVVYAEENILSYLKDISQPDVCTTGLILGQNMLFFWFEHKNNQNANVPLKLRSVKEIKESSIADHAKNVTKMLPGGMWILGAFICSPTNIFLDSSLDSKTKSILSHLKKQLSSEPLLNGIGPSDEMLLLHFNTTDSQYTCKSYDYNVMNSLKTVDWKFQNNITKWCKIKSKFDVGQHAIGCKLSCSLKEQLEIYLKEINKILEKTTIVLNKQVPNSKEFVEDLMRCNKLDFASHSNKVPVLKADILVPCHKSAAQKSLVLKDCDVELHLMGVLASQILISQKTTVAEAISAIKQDIIRSLMVRFEMHWDSLVEEEYSSPEEKLSIHEPPRRVSVLLPNGLCTLNDYLFPGEGASEVISSFKEILDIDISKENVEKDIEVQGDLMQFYGKAAMEFSSNTHDKLLESPVFNVYLLFLFSIAITLCAIAIALFFKKEN</sequence>
<evidence type="ECO:0000256" key="1">
    <source>
        <dbReference type="ARBA" id="ARBA00004370"/>
    </source>
</evidence>
<comment type="similarity">
    <text evidence="2">Belongs to the ODR-4 family.</text>
</comment>
<keyword evidence="3 6" id="KW-0812">Transmembrane</keyword>
<dbReference type="PANTHER" id="PTHR33966">
    <property type="entry name" value="PROTEIN ODR-4 HOMOLOG"/>
    <property type="match status" value="1"/>
</dbReference>
<evidence type="ECO:0000256" key="3">
    <source>
        <dbReference type="ARBA" id="ARBA00022692"/>
    </source>
</evidence>
<proteinExistence type="inferred from homology"/>
<comment type="caution">
    <text evidence="7">The sequence shown here is derived from an EMBL/GenBank/DDBJ whole genome shotgun (WGS) entry which is preliminary data.</text>
</comment>
<keyword evidence="5 6" id="KW-0472">Membrane</keyword>
<comment type="subcellular location">
    <subcellularLocation>
        <location evidence="1">Membrane</location>
    </subcellularLocation>
</comment>
<reference evidence="7 8" key="1">
    <citation type="submission" date="2023-10" db="EMBL/GenBank/DDBJ databases">
        <title>Genomes of two closely related lineages of the louse Polyplax serrata with different host specificities.</title>
        <authorList>
            <person name="Martinu J."/>
            <person name="Tarabai H."/>
            <person name="Stefka J."/>
            <person name="Hypsa V."/>
        </authorList>
    </citation>
    <scope>NUCLEOTIDE SEQUENCE [LARGE SCALE GENOMIC DNA]</scope>
    <source>
        <strain evidence="7">HR10_N</strain>
    </source>
</reference>
<accession>A0AAN8XPE9</accession>
<dbReference type="InterPro" id="IPR029454">
    <property type="entry name" value="ODR-4-like"/>
</dbReference>
<evidence type="ECO:0000256" key="6">
    <source>
        <dbReference type="SAM" id="Phobius"/>
    </source>
</evidence>
<dbReference type="EMBL" id="JAWJWE010000001">
    <property type="protein sequence ID" value="KAK6644425.1"/>
    <property type="molecule type" value="Genomic_DNA"/>
</dbReference>
<feature type="transmembrane region" description="Helical" evidence="6">
    <location>
        <begin position="412"/>
        <end position="433"/>
    </location>
</feature>
<evidence type="ECO:0000256" key="5">
    <source>
        <dbReference type="ARBA" id="ARBA00023136"/>
    </source>
</evidence>
<dbReference type="Proteomes" id="UP001372834">
    <property type="component" value="Unassembled WGS sequence"/>
</dbReference>
<organism evidence="7 8">
    <name type="scientific">Polyplax serrata</name>
    <name type="common">Common mouse louse</name>
    <dbReference type="NCBI Taxonomy" id="468196"/>
    <lineage>
        <taxon>Eukaryota</taxon>
        <taxon>Metazoa</taxon>
        <taxon>Ecdysozoa</taxon>
        <taxon>Arthropoda</taxon>
        <taxon>Hexapoda</taxon>
        <taxon>Insecta</taxon>
        <taxon>Pterygota</taxon>
        <taxon>Neoptera</taxon>
        <taxon>Paraneoptera</taxon>
        <taxon>Psocodea</taxon>
        <taxon>Troctomorpha</taxon>
        <taxon>Phthiraptera</taxon>
        <taxon>Anoplura</taxon>
        <taxon>Polyplacidae</taxon>
        <taxon>Polyplax</taxon>
    </lineage>
</organism>
<dbReference type="GO" id="GO:0016020">
    <property type="term" value="C:membrane"/>
    <property type="evidence" value="ECO:0007669"/>
    <property type="project" value="UniProtKB-SubCell"/>
</dbReference>
<evidence type="ECO:0000313" key="7">
    <source>
        <dbReference type="EMBL" id="KAK6644425.1"/>
    </source>
</evidence>
<name>A0AAN8XPE9_POLSC</name>
<dbReference type="PANTHER" id="PTHR33966:SF1">
    <property type="entry name" value="PROTEIN ODR-4 HOMOLOG"/>
    <property type="match status" value="1"/>
</dbReference>
<evidence type="ECO:0000313" key="8">
    <source>
        <dbReference type="Proteomes" id="UP001372834"/>
    </source>
</evidence>